<feature type="signal peptide" evidence="1">
    <location>
        <begin position="1"/>
        <end position="26"/>
    </location>
</feature>
<accession>A0ABR8ELR9</accession>
<sequence length="172" mass="18990">MKFNPRKTLFFPSILGAILLSGVASTGGENAVQAIPLAEKPAVISQVNEPPLQGYWQLDINVTAQTNNYSLSKYEIIAYLEQTDSEFSGQFFRTNNNACQETAISGTIEGDKVEWTVFYTGSCCGGASMKFEVVMVSPDRIEGKLSPVGNTPPNCSLWWADVVITRANYYWR</sequence>
<feature type="chain" id="PRO_5047445567" description="Lipocalin-like domain-containing protein" evidence="1">
    <location>
        <begin position="27"/>
        <end position="172"/>
    </location>
</feature>
<evidence type="ECO:0000256" key="1">
    <source>
        <dbReference type="SAM" id="SignalP"/>
    </source>
</evidence>
<protein>
    <recommendedName>
        <fullName evidence="4">Lipocalin-like domain-containing protein</fullName>
    </recommendedName>
</protein>
<gene>
    <name evidence="2" type="ORF">H6G72_27120</name>
</gene>
<evidence type="ECO:0008006" key="4">
    <source>
        <dbReference type="Google" id="ProtNLM"/>
    </source>
</evidence>
<dbReference type="Proteomes" id="UP000641954">
    <property type="component" value="Unassembled WGS sequence"/>
</dbReference>
<dbReference type="RefSeq" id="WP_190880583.1">
    <property type="nucleotide sequence ID" value="NZ_JACJSK010000071.1"/>
</dbReference>
<evidence type="ECO:0000313" key="2">
    <source>
        <dbReference type="EMBL" id="MBD2547432.1"/>
    </source>
</evidence>
<dbReference type="EMBL" id="JACJSK010000071">
    <property type="protein sequence ID" value="MBD2547432.1"/>
    <property type="molecule type" value="Genomic_DNA"/>
</dbReference>
<comment type="caution">
    <text evidence="2">The sequence shown here is derived from an EMBL/GenBank/DDBJ whole genome shotgun (WGS) entry which is preliminary data.</text>
</comment>
<reference evidence="2 3" key="1">
    <citation type="journal article" date="2020" name="ISME J.">
        <title>Comparative genomics reveals insights into cyanobacterial evolution and habitat adaptation.</title>
        <authorList>
            <person name="Chen M.Y."/>
            <person name="Teng W.K."/>
            <person name="Zhao L."/>
            <person name="Hu C.X."/>
            <person name="Zhou Y.K."/>
            <person name="Han B.P."/>
            <person name="Song L.R."/>
            <person name="Shu W.S."/>
        </authorList>
    </citation>
    <scope>NUCLEOTIDE SEQUENCE [LARGE SCALE GENOMIC DNA]</scope>
    <source>
        <strain evidence="2 3">FACHB-1370</strain>
    </source>
</reference>
<evidence type="ECO:0000313" key="3">
    <source>
        <dbReference type="Proteomes" id="UP000641954"/>
    </source>
</evidence>
<keyword evidence="1" id="KW-0732">Signal</keyword>
<keyword evidence="3" id="KW-1185">Reference proteome</keyword>
<proteinExistence type="predicted"/>
<name>A0ABR8ELR9_9CYAN</name>
<organism evidence="2 3">
    <name type="scientific">Planktothricoides raciborskii FACHB-1370</name>
    <dbReference type="NCBI Taxonomy" id="2949576"/>
    <lineage>
        <taxon>Bacteria</taxon>
        <taxon>Bacillati</taxon>
        <taxon>Cyanobacteriota</taxon>
        <taxon>Cyanophyceae</taxon>
        <taxon>Oscillatoriophycideae</taxon>
        <taxon>Oscillatoriales</taxon>
        <taxon>Oscillatoriaceae</taxon>
        <taxon>Planktothricoides</taxon>
    </lineage>
</organism>